<evidence type="ECO:0000256" key="4">
    <source>
        <dbReference type="ARBA" id="ARBA00022603"/>
    </source>
</evidence>
<dbReference type="EC" id="2.1.1.197" evidence="3 8"/>
<evidence type="ECO:0000313" key="11">
    <source>
        <dbReference type="Proteomes" id="UP000015455"/>
    </source>
</evidence>
<keyword evidence="6 8" id="KW-0949">S-adenosyl-L-methionine</keyword>
<comment type="catalytic activity">
    <reaction evidence="1 8">
        <text>malonyl-[ACP] + S-adenosyl-L-methionine = malonyl-[ACP] methyl ester + S-adenosyl-L-homocysteine</text>
        <dbReference type="Rhea" id="RHEA:17105"/>
        <dbReference type="Rhea" id="RHEA-COMP:9623"/>
        <dbReference type="Rhea" id="RHEA-COMP:9954"/>
        <dbReference type="ChEBI" id="CHEBI:57856"/>
        <dbReference type="ChEBI" id="CHEBI:59789"/>
        <dbReference type="ChEBI" id="CHEBI:78449"/>
        <dbReference type="ChEBI" id="CHEBI:78845"/>
        <dbReference type="EC" id="2.1.1.197"/>
    </reaction>
</comment>
<dbReference type="SUPFAM" id="SSF53335">
    <property type="entry name" value="S-adenosyl-L-methionine-dependent methyltransferases"/>
    <property type="match status" value="1"/>
</dbReference>
<reference evidence="10 11" key="1">
    <citation type="submission" date="2013-06" db="EMBL/GenBank/DDBJ databases">
        <title>Draft genome sequence of Thauera terpenica.</title>
        <authorList>
            <person name="Liu B."/>
            <person name="Frostegard A.H."/>
            <person name="Shapleigh J.P."/>
        </authorList>
    </citation>
    <scope>NUCLEOTIDE SEQUENCE [LARGE SCALE GENOMIC DNA]</scope>
    <source>
        <strain evidence="10 11">58Eu</strain>
    </source>
</reference>
<dbReference type="GO" id="GO:0008757">
    <property type="term" value="F:S-adenosylmethionine-dependent methyltransferase activity"/>
    <property type="evidence" value="ECO:0007669"/>
    <property type="project" value="InterPro"/>
</dbReference>
<evidence type="ECO:0000313" key="10">
    <source>
        <dbReference type="EMBL" id="EPZ13702.1"/>
    </source>
</evidence>
<evidence type="ECO:0000256" key="7">
    <source>
        <dbReference type="ARBA" id="ARBA00022756"/>
    </source>
</evidence>
<evidence type="ECO:0000256" key="3">
    <source>
        <dbReference type="ARBA" id="ARBA00012327"/>
    </source>
</evidence>
<dbReference type="GO" id="GO:0102130">
    <property type="term" value="F:malonyl-CoA methyltransferase activity"/>
    <property type="evidence" value="ECO:0007669"/>
    <property type="project" value="UniProtKB-EC"/>
</dbReference>
<comment type="caution">
    <text evidence="10">The sequence shown here is derived from an EMBL/GenBank/DDBJ whole genome shotgun (WGS) entry which is preliminary data.</text>
</comment>
<dbReference type="InterPro" id="IPR013216">
    <property type="entry name" value="Methyltransf_11"/>
</dbReference>
<proteinExistence type="inferred from homology"/>
<keyword evidence="11" id="KW-1185">Reference proteome</keyword>
<evidence type="ECO:0000256" key="6">
    <source>
        <dbReference type="ARBA" id="ARBA00022691"/>
    </source>
</evidence>
<dbReference type="Proteomes" id="UP000015455">
    <property type="component" value="Unassembled WGS sequence"/>
</dbReference>
<dbReference type="PATRIC" id="fig|1348657.5.peg.3717"/>
<dbReference type="GO" id="GO:0010340">
    <property type="term" value="F:carboxyl-O-methyltransferase activity"/>
    <property type="evidence" value="ECO:0007669"/>
    <property type="project" value="UniProtKB-UniRule"/>
</dbReference>
<dbReference type="eggNOG" id="COG2226">
    <property type="taxonomic scope" value="Bacteria"/>
</dbReference>
<comment type="function">
    <text evidence="8">Converts the free carboxyl group of a malonyl-thioester to its methyl ester by transfer of a methyl group from S-adenosyl-L-methionine (SAM). It allows to synthesize pimeloyl-ACP via the fatty acid synthetic pathway.</text>
</comment>
<comment type="similarity">
    <text evidence="8">Belongs to the methyltransferase superfamily.</text>
</comment>
<sequence>MNKEFSLDRALLRRRFARAAATSDGADVLAREVAQRMDERLDYIRCEPRRVLDLGCGTGADLPRLAQRFPQACLLAADFAPAMLARAGARQRGAASAPGLLRRMLGRGPAPLPHVVADARALPFARGSLGLVWSNLMLPAVDDPLPVLQEIHRTLEVGGLLMFSTLGPDSLRELRAALPTDAGERVHRFIDMHDVGDALVKAGFADPVMDMEMLTLTYTELDGLLLDLRATGANNAASTRARGLAGRQGWARARASYESLRRDGRLPATFEIIQGHAWKPAPKTLDDGRSIVHFQPRPPAR</sequence>
<dbReference type="AlphaFoldDB" id="S9ZJP6"/>
<evidence type="ECO:0000256" key="8">
    <source>
        <dbReference type="HAMAP-Rule" id="MF_00835"/>
    </source>
</evidence>
<keyword evidence="7 8" id="KW-0093">Biotin biosynthesis</keyword>
<evidence type="ECO:0000256" key="2">
    <source>
        <dbReference type="ARBA" id="ARBA00004746"/>
    </source>
</evidence>
<dbReference type="CDD" id="cd02440">
    <property type="entry name" value="AdoMet_MTases"/>
    <property type="match status" value="1"/>
</dbReference>
<feature type="domain" description="Methyltransferase type 11" evidence="9">
    <location>
        <begin position="52"/>
        <end position="163"/>
    </location>
</feature>
<evidence type="ECO:0000256" key="5">
    <source>
        <dbReference type="ARBA" id="ARBA00022679"/>
    </source>
</evidence>
<evidence type="ECO:0000256" key="1">
    <source>
        <dbReference type="ARBA" id="ARBA00000852"/>
    </source>
</evidence>
<evidence type="ECO:0000259" key="9">
    <source>
        <dbReference type="Pfam" id="PF08241"/>
    </source>
</evidence>
<dbReference type="EMBL" id="ATJV01000125">
    <property type="protein sequence ID" value="EPZ13702.1"/>
    <property type="molecule type" value="Genomic_DNA"/>
</dbReference>
<protein>
    <recommendedName>
        <fullName evidence="3 8">Malonyl-[acyl-carrier protein] O-methyltransferase</fullName>
        <shortName evidence="8">Malonyl-ACP O-methyltransferase</shortName>
        <ecNumber evidence="3 8">2.1.1.197</ecNumber>
    </recommendedName>
    <alternativeName>
        <fullName evidence="8">Biotin synthesis protein BioC</fullName>
    </alternativeName>
</protein>
<dbReference type="PANTHER" id="PTHR13090:SF1">
    <property type="entry name" value="ARGININE-HYDROXYLASE NDUFAF5, MITOCHONDRIAL"/>
    <property type="match status" value="1"/>
</dbReference>
<dbReference type="InterPro" id="IPR029063">
    <property type="entry name" value="SAM-dependent_MTases_sf"/>
</dbReference>
<dbReference type="InterPro" id="IPR050602">
    <property type="entry name" value="Malonyl-ACP_OMT"/>
</dbReference>
<gene>
    <name evidence="8" type="primary">bioC</name>
    <name evidence="10" type="ORF">M622_08370</name>
</gene>
<dbReference type="InterPro" id="IPR011814">
    <property type="entry name" value="BioC"/>
</dbReference>
<dbReference type="HAMAP" id="MF_00835">
    <property type="entry name" value="BioC"/>
    <property type="match status" value="1"/>
</dbReference>
<keyword evidence="5 8" id="KW-0808">Transferase</keyword>
<dbReference type="RefSeq" id="WP_021251098.1">
    <property type="nucleotide sequence ID" value="NZ_ATJV01000125.1"/>
</dbReference>
<organism evidence="10 11">
    <name type="scientific">Thauera terpenica 58Eu</name>
    <dbReference type="NCBI Taxonomy" id="1348657"/>
    <lineage>
        <taxon>Bacteria</taxon>
        <taxon>Pseudomonadati</taxon>
        <taxon>Pseudomonadota</taxon>
        <taxon>Betaproteobacteria</taxon>
        <taxon>Rhodocyclales</taxon>
        <taxon>Zoogloeaceae</taxon>
        <taxon>Thauera</taxon>
    </lineage>
</organism>
<dbReference type="GO" id="GO:0032259">
    <property type="term" value="P:methylation"/>
    <property type="evidence" value="ECO:0007669"/>
    <property type="project" value="UniProtKB-KW"/>
</dbReference>
<name>S9ZJP6_9RHOO</name>
<dbReference type="STRING" id="1348657.M622_08370"/>
<dbReference type="PANTHER" id="PTHR13090">
    <property type="entry name" value="ARGININE-HYDROXYLASE NDUFAF5, MITOCHONDRIAL"/>
    <property type="match status" value="1"/>
</dbReference>
<comment type="pathway">
    <text evidence="2 8">Cofactor biosynthesis; biotin biosynthesis.</text>
</comment>
<keyword evidence="4 8" id="KW-0489">Methyltransferase</keyword>
<dbReference type="Pfam" id="PF08241">
    <property type="entry name" value="Methyltransf_11"/>
    <property type="match status" value="1"/>
</dbReference>
<dbReference type="GO" id="GO:0009102">
    <property type="term" value="P:biotin biosynthetic process"/>
    <property type="evidence" value="ECO:0007669"/>
    <property type="project" value="UniProtKB-UniRule"/>
</dbReference>
<accession>S9ZJP6</accession>
<dbReference type="Gene3D" id="3.40.50.150">
    <property type="entry name" value="Vaccinia Virus protein VP39"/>
    <property type="match status" value="1"/>
</dbReference>
<dbReference type="UniPathway" id="UPA00078"/>